<dbReference type="EMBL" id="DF968181">
    <property type="protein sequence ID" value="GAP41869.1"/>
    <property type="molecule type" value="Genomic_DNA"/>
</dbReference>
<evidence type="ECO:0000256" key="1">
    <source>
        <dbReference type="ARBA" id="ARBA00004651"/>
    </source>
</evidence>
<feature type="transmembrane region" description="Helical" evidence="6">
    <location>
        <begin position="200"/>
        <end position="219"/>
    </location>
</feature>
<protein>
    <submittedName>
        <fullName evidence="7">ABC-type uncharacterized transport system, permease component</fullName>
    </submittedName>
</protein>
<dbReference type="GO" id="GO:0022857">
    <property type="term" value="F:transmembrane transporter activity"/>
    <property type="evidence" value="ECO:0007669"/>
    <property type="project" value="InterPro"/>
</dbReference>
<keyword evidence="4 6" id="KW-1133">Transmembrane helix</keyword>
<feature type="transmembrane region" description="Helical" evidence="6">
    <location>
        <begin position="145"/>
        <end position="163"/>
    </location>
</feature>
<feature type="transmembrane region" description="Helical" evidence="6">
    <location>
        <begin position="12"/>
        <end position="37"/>
    </location>
</feature>
<evidence type="ECO:0000313" key="7">
    <source>
        <dbReference type="EMBL" id="GAP41869.1"/>
    </source>
</evidence>
<dbReference type="Proteomes" id="UP000053370">
    <property type="component" value="Unassembled WGS sequence"/>
</dbReference>
<evidence type="ECO:0000256" key="5">
    <source>
        <dbReference type="ARBA" id="ARBA00023136"/>
    </source>
</evidence>
<comment type="subcellular location">
    <subcellularLocation>
        <location evidence="1">Cell membrane</location>
        <topology evidence="1">Multi-pass membrane protein</topology>
    </subcellularLocation>
</comment>
<feature type="transmembrane region" description="Helical" evidence="6">
    <location>
        <begin position="290"/>
        <end position="314"/>
    </location>
</feature>
<dbReference type="CDD" id="cd06580">
    <property type="entry name" value="TM_PBP1_transp_TpRbsC_like"/>
    <property type="match status" value="1"/>
</dbReference>
<dbReference type="PANTHER" id="PTHR47089:SF1">
    <property type="entry name" value="GUANOSINE ABC TRANSPORTER PERMEASE PROTEIN NUPP"/>
    <property type="match status" value="1"/>
</dbReference>
<dbReference type="RefSeq" id="WP_082174826.1">
    <property type="nucleotide sequence ID" value="NZ_DF968181.1"/>
</dbReference>
<gene>
    <name evidence="7" type="ORF">ATC1_131865</name>
</gene>
<dbReference type="Pfam" id="PF02653">
    <property type="entry name" value="BPD_transp_2"/>
    <property type="match status" value="1"/>
</dbReference>
<name>A0A0S7BNX1_9CHLR</name>
<keyword evidence="3 6" id="KW-0812">Transmembrane</keyword>
<proteinExistence type="predicted"/>
<evidence type="ECO:0000256" key="2">
    <source>
        <dbReference type="ARBA" id="ARBA00022475"/>
    </source>
</evidence>
<reference evidence="7" key="1">
    <citation type="journal article" date="2015" name="Genome Announc.">
        <title>Draft Genome Sequence of Anaerolineae Strain TC1, a Novel Isolate from a Methanogenic Wastewater Treatment System.</title>
        <authorList>
            <person name="Matsuura N."/>
            <person name="Tourlousse D.M."/>
            <person name="Sun L."/>
            <person name="Toyonaga M."/>
            <person name="Kuroda K."/>
            <person name="Ohashi A."/>
            <person name="Cruz R."/>
            <person name="Yamaguchi T."/>
            <person name="Sekiguchi Y."/>
        </authorList>
    </citation>
    <scope>NUCLEOTIDE SEQUENCE [LARGE SCALE GENOMIC DNA]</scope>
    <source>
        <strain evidence="7">TC1</strain>
    </source>
</reference>
<evidence type="ECO:0000256" key="4">
    <source>
        <dbReference type="ARBA" id="ARBA00022989"/>
    </source>
</evidence>
<dbReference type="OrthoDB" id="45037at2"/>
<accession>A0A0S7BNX1</accession>
<keyword evidence="2" id="KW-1003">Cell membrane</keyword>
<evidence type="ECO:0000256" key="3">
    <source>
        <dbReference type="ARBA" id="ARBA00022692"/>
    </source>
</evidence>
<dbReference type="AlphaFoldDB" id="A0A0S7BNX1"/>
<feature type="transmembrane region" description="Helical" evidence="6">
    <location>
        <begin position="114"/>
        <end position="136"/>
    </location>
</feature>
<keyword evidence="5 6" id="KW-0472">Membrane</keyword>
<organism evidence="7">
    <name type="scientific">Flexilinea flocculi</name>
    <dbReference type="NCBI Taxonomy" id="1678840"/>
    <lineage>
        <taxon>Bacteria</taxon>
        <taxon>Bacillati</taxon>
        <taxon>Chloroflexota</taxon>
        <taxon>Anaerolineae</taxon>
        <taxon>Anaerolineales</taxon>
        <taxon>Anaerolineaceae</taxon>
        <taxon>Flexilinea</taxon>
    </lineage>
</organism>
<sequence length="357" mass="38226">MLLKIRSFMQKTFDAILPIFATLLALIIGIFMLKSLGKNPLDAYQALFEGAFGSQRAIIQTVIKATPLLLVGIGVCIAFRGGVVNIGGEGQIIMGALASAAVALYLPIPSRLIMIPLCLLTAMAAGAVWGGIPGFLKARMGVNEILTTVMMNSIAVYFSNFLLRGPMIDPHEIEMGTRAAQTAQMPEYTWLTRLAPPTQLNTGTILAVILAFFAFVLLWRTTIGYRIRAVGFNSAASKYAGIKVPIYQAMAMILSGAFSGLAGGIELFGVQHRVLENISANYGFNGIVTALFGNLHPIGTIPAAVLFGGLMVGGNKMQRSVQVHSAFIDTLLGLVVLFVVAAKIFSTNRSKRRAKNE</sequence>
<feature type="transmembrane region" description="Helical" evidence="6">
    <location>
        <begin position="326"/>
        <end position="345"/>
    </location>
</feature>
<dbReference type="PANTHER" id="PTHR47089">
    <property type="entry name" value="ABC TRANSPORTER, PERMEASE PROTEIN"/>
    <property type="match status" value="1"/>
</dbReference>
<dbReference type="GO" id="GO:0005886">
    <property type="term" value="C:plasma membrane"/>
    <property type="evidence" value="ECO:0007669"/>
    <property type="project" value="UniProtKB-SubCell"/>
</dbReference>
<dbReference type="InterPro" id="IPR001851">
    <property type="entry name" value="ABC_transp_permease"/>
</dbReference>
<keyword evidence="8" id="KW-1185">Reference proteome</keyword>
<feature type="transmembrane region" description="Helical" evidence="6">
    <location>
        <begin position="57"/>
        <end position="79"/>
    </location>
</feature>
<feature type="transmembrane region" description="Helical" evidence="6">
    <location>
        <begin position="91"/>
        <end position="108"/>
    </location>
</feature>
<evidence type="ECO:0000256" key="6">
    <source>
        <dbReference type="SAM" id="Phobius"/>
    </source>
</evidence>
<evidence type="ECO:0000313" key="8">
    <source>
        <dbReference type="Proteomes" id="UP000053370"/>
    </source>
</evidence>
<dbReference type="STRING" id="1678840.ATC1_131865"/>